<dbReference type="OMA" id="RCEMESI"/>
<evidence type="ECO:0000256" key="4">
    <source>
        <dbReference type="ARBA" id="ARBA00022968"/>
    </source>
</evidence>
<evidence type="ECO:0000256" key="3">
    <source>
        <dbReference type="ARBA" id="ARBA00022603"/>
    </source>
</evidence>
<dbReference type="GO" id="GO:0012505">
    <property type="term" value="C:endomembrane system"/>
    <property type="evidence" value="ECO:0007669"/>
    <property type="project" value="UniProtKB-SubCell"/>
</dbReference>
<accession>A0A1U7ZHM4</accession>
<evidence type="ECO:0000256" key="6">
    <source>
        <dbReference type="RuleBase" id="RU366043"/>
    </source>
</evidence>
<dbReference type="eggNOG" id="ENOG502QQT2">
    <property type="taxonomic scope" value="Eukaryota"/>
</dbReference>
<organism evidence="7 8">
    <name type="scientific">Nelumbo nucifera</name>
    <name type="common">Sacred lotus</name>
    <dbReference type="NCBI Taxonomy" id="4432"/>
    <lineage>
        <taxon>Eukaryota</taxon>
        <taxon>Viridiplantae</taxon>
        <taxon>Streptophyta</taxon>
        <taxon>Embryophyta</taxon>
        <taxon>Tracheophyta</taxon>
        <taxon>Spermatophyta</taxon>
        <taxon>Magnoliopsida</taxon>
        <taxon>Proteales</taxon>
        <taxon>Nelumbonaceae</taxon>
        <taxon>Nelumbo</taxon>
    </lineage>
</organism>
<name>A0A1U7ZHM4_NELNU</name>
<dbReference type="OrthoDB" id="2013972at2759"/>
<proteinExistence type="inferred from homology"/>
<dbReference type="EC" id="2.1.1.-" evidence="6"/>
<comment type="similarity">
    <text evidence="2 6">Belongs to the methyltransferase superfamily.</text>
</comment>
<gene>
    <name evidence="8" type="primary">LOC104594087</name>
</gene>
<evidence type="ECO:0000256" key="5">
    <source>
        <dbReference type="ARBA" id="ARBA00037847"/>
    </source>
</evidence>
<reference evidence="8" key="1">
    <citation type="submission" date="2025-08" db="UniProtKB">
        <authorList>
            <consortium name="RefSeq"/>
        </authorList>
    </citation>
    <scope>IDENTIFICATION</scope>
</reference>
<dbReference type="RefSeq" id="XP_010252526.1">
    <property type="nucleotide sequence ID" value="XM_010254224.2"/>
</dbReference>
<dbReference type="SUPFAM" id="SSF53335">
    <property type="entry name" value="S-adenosyl-L-methionine-dependent methyltransferases"/>
    <property type="match status" value="1"/>
</dbReference>
<evidence type="ECO:0000256" key="1">
    <source>
        <dbReference type="ARBA" id="ARBA00004606"/>
    </source>
</evidence>
<evidence type="ECO:0000313" key="7">
    <source>
        <dbReference type="Proteomes" id="UP000189703"/>
    </source>
</evidence>
<dbReference type="GO" id="GO:0008168">
    <property type="term" value="F:methyltransferase activity"/>
    <property type="evidence" value="ECO:0007669"/>
    <property type="project" value="UniProtKB-UniRule"/>
</dbReference>
<dbReference type="Proteomes" id="UP000189703">
    <property type="component" value="Unplaced"/>
</dbReference>
<keyword evidence="3 6" id="KW-0489">Methyltransferase</keyword>
<keyword evidence="6" id="KW-0325">Glycoprotein</keyword>
<dbReference type="AlphaFoldDB" id="A0A1U7ZHM4"/>
<dbReference type="KEGG" id="nnu:104594087"/>
<dbReference type="InterPro" id="IPR004159">
    <property type="entry name" value="Put_SAM_MeTrfase"/>
</dbReference>
<keyword evidence="7" id="KW-1185">Reference proteome</keyword>
<keyword evidence="4 6" id="KW-0812">Transmembrane</keyword>
<dbReference type="PANTHER" id="PTHR10108:SF1049">
    <property type="entry name" value="METHYLTRANSFERASE"/>
    <property type="match status" value="1"/>
</dbReference>
<keyword evidence="4 6" id="KW-0735">Signal-anchor</keyword>
<dbReference type="GO" id="GO:0032259">
    <property type="term" value="P:methylation"/>
    <property type="evidence" value="ECO:0007669"/>
    <property type="project" value="UniProtKB-KW"/>
</dbReference>
<dbReference type="GO" id="GO:0016020">
    <property type="term" value="C:membrane"/>
    <property type="evidence" value="ECO:0007669"/>
    <property type="project" value="UniProtKB-SubCell"/>
</dbReference>
<protein>
    <recommendedName>
        <fullName evidence="6">Methyltransferase</fullName>
        <ecNumber evidence="6">2.1.1.-</ecNumber>
    </recommendedName>
</protein>
<dbReference type="InterPro" id="IPR029063">
    <property type="entry name" value="SAM-dependent_MTases_sf"/>
</dbReference>
<evidence type="ECO:0000256" key="2">
    <source>
        <dbReference type="ARBA" id="ARBA00008361"/>
    </source>
</evidence>
<dbReference type="PANTHER" id="PTHR10108">
    <property type="entry name" value="SAM-DEPENDENT METHYLTRANSFERASE"/>
    <property type="match status" value="1"/>
</dbReference>
<keyword evidence="6" id="KW-0808">Transferase</keyword>
<comment type="subcellular location">
    <subcellularLocation>
        <location evidence="5">Endomembrane system</location>
        <topology evidence="5">Single-pass membrane protein</topology>
    </subcellularLocation>
    <subcellularLocation>
        <location evidence="1 6">Membrane</location>
        <topology evidence="1 6">Single-pass type II membrane protein</topology>
    </subcellularLocation>
</comment>
<evidence type="ECO:0000313" key="8">
    <source>
        <dbReference type="RefSeq" id="XP_010252526.1"/>
    </source>
</evidence>
<sequence length="173" mass="19848">MRRNKAQLGQKGRHWNLLDMNGHLGGFAAALIDDPVWVMSVVPTEAKLNTLGAIYERGLIEYQNWCESMSTYLRTYDVLHADSVFSLYKGRCEMEDILLEMDRILGPEGTVIFRDDVDVLLEIKSIRDGMNWESKIVDHEKGTLEREKLLFAAKTYWTASAPVSEKRESKTTF</sequence>
<dbReference type="GeneID" id="104594087"/>
<dbReference type="Pfam" id="PF03141">
    <property type="entry name" value="Methyltransf_29"/>
    <property type="match status" value="1"/>
</dbReference>